<evidence type="ECO:0000313" key="13">
    <source>
        <dbReference type="Proteomes" id="UP000187209"/>
    </source>
</evidence>
<feature type="domain" description="ABC transporter" evidence="11">
    <location>
        <begin position="538"/>
        <end position="773"/>
    </location>
</feature>
<dbReference type="SUPFAM" id="SSF52540">
    <property type="entry name" value="P-loop containing nucleoside triphosphate hydrolases"/>
    <property type="match status" value="1"/>
</dbReference>
<dbReference type="GO" id="GO:0016887">
    <property type="term" value="F:ATP hydrolysis activity"/>
    <property type="evidence" value="ECO:0007669"/>
    <property type="project" value="InterPro"/>
</dbReference>
<name>A0A1R2B8V2_9CILI</name>
<dbReference type="PANTHER" id="PTHR19229">
    <property type="entry name" value="ATP-BINDING CASSETTE TRANSPORTER SUBFAMILY A ABCA"/>
    <property type="match status" value="1"/>
</dbReference>
<dbReference type="Gene3D" id="3.40.50.300">
    <property type="entry name" value="P-loop containing nucleotide triphosphate hydrolases"/>
    <property type="match status" value="1"/>
</dbReference>
<comment type="subcellular location">
    <subcellularLocation>
        <location evidence="1">Membrane</location>
        <topology evidence="1">Multi-pass membrane protein</topology>
    </subcellularLocation>
</comment>
<dbReference type="PROSITE" id="PS00211">
    <property type="entry name" value="ABC_TRANSPORTER_1"/>
    <property type="match status" value="1"/>
</dbReference>
<dbReference type="AlphaFoldDB" id="A0A1R2B8V2"/>
<dbReference type="OrthoDB" id="10255969at2759"/>
<organism evidence="12 13">
    <name type="scientific">Stentor coeruleus</name>
    <dbReference type="NCBI Taxonomy" id="5963"/>
    <lineage>
        <taxon>Eukaryota</taxon>
        <taxon>Sar</taxon>
        <taxon>Alveolata</taxon>
        <taxon>Ciliophora</taxon>
        <taxon>Postciliodesmatophora</taxon>
        <taxon>Heterotrichea</taxon>
        <taxon>Heterotrichida</taxon>
        <taxon>Stentoridae</taxon>
        <taxon>Stentor</taxon>
    </lineage>
</organism>
<evidence type="ECO:0000256" key="1">
    <source>
        <dbReference type="ARBA" id="ARBA00004141"/>
    </source>
</evidence>
<keyword evidence="3" id="KW-0813">Transport</keyword>
<dbReference type="SMART" id="SM00382">
    <property type="entry name" value="AAA"/>
    <property type="match status" value="1"/>
</dbReference>
<evidence type="ECO:0000259" key="11">
    <source>
        <dbReference type="PROSITE" id="PS50893"/>
    </source>
</evidence>
<feature type="transmembrane region" description="Helical" evidence="10">
    <location>
        <begin position="424"/>
        <end position="444"/>
    </location>
</feature>
<dbReference type="CDD" id="cd03263">
    <property type="entry name" value="ABC_subfamily_A"/>
    <property type="match status" value="1"/>
</dbReference>
<comment type="caution">
    <text evidence="12">The sequence shown here is derived from an EMBL/GenBank/DDBJ whole genome shotgun (WGS) entry which is preliminary data.</text>
</comment>
<proteinExistence type="inferred from homology"/>
<evidence type="ECO:0000313" key="12">
    <source>
        <dbReference type="EMBL" id="OMJ73202.1"/>
    </source>
</evidence>
<dbReference type="Pfam" id="PF23321">
    <property type="entry name" value="R1_ABCA1"/>
    <property type="match status" value="1"/>
</dbReference>
<dbReference type="Pfam" id="PF12698">
    <property type="entry name" value="ABC2_membrane_3"/>
    <property type="match status" value="1"/>
</dbReference>
<accession>A0A1R2B8V2</accession>
<feature type="transmembrane region" description="Helical" evidence="10">
    <location>
        <begin position="391"/>
        <end position="412"/>
    </location>
</feature>
<evidence type="ECO:0000256" key="6">
    <source>
        <dbReference type="ARBA" id="ARBA00022741"/>
    </source>
</evidence>
<comment type="similarity">
    <text evidence="2">Belongs to the ABC transporter superfamily. ABCA family.</text>
</comment>
<dbReference type="PANTHER" id="PTHR19229:SF36">
    <property type="entry name" value="ATP-BINDING CASSETTE SUB-FAMILY A MEMBER 2"/>
    <property type="match status" value="1"/>
</dbReference>
<gene>
    <name evidence="12" type="ORF">SteCoe_28145</name>
</gene>
<dbReference type="InterPro" id="IPR003593">
    <property type="entry name" value="AAA+_ATPase"/>
</dbReference>
<dbReference type="InterPro" id="IPR017871">
    <property type="entry name" value="ABC_transporter-like_CS"/>
</dbReference>
<evidence type="ECO:0000256" key="7">
    <source>
        <dbReference type="ARBA" id="ARBA00022840"/>
    </source>
</evidence>
<evidence type="ECO:0000256" key="8">
    <source>
        <dbReference type="ARBA" id="ARBA00022989"/>
    </source>
</evidence>
<dbReference type="InterPro" id="IPR026082">
    <property type="entry name" value="ABCA"/>
</dbReference>
<reference evidence="12 13" key="1">
    <citation type="submission" date="2016-11" db="EMBL/GenBank/DDBJ databases">
        <title>The macronuclear genome of Stentor coeruleus: a giant cell with tiny introns.</title>
        <authorList>
            <person name="Slabodnick M."/>
            <person name="Ruby J.G."/>
            <person name="Reiff S.B."/>
            <person name="Swart E.C."/>
            <person name="Gosai S."/>
            <person name="Prabakaran S."/>
            <person name="Witkowska E."/>
            <person name="Larue G.E."/>
            <person name="Fisher S."/>
            <person name="Freeman R.M."/>
            <person name="Gunawardena J."/>
            <person name="Chu W."/>
            <person name="Stover N.A."/>
            <person name="Gregory B.D."/>
            <person name="Nowacki M."/>
            <person name="Derisi J."/>
            <person name="Roy S.W."/>
            <person name="Marshall W.F."/>
            <person name="Sood P."/>
        </authorList>
    </citation>
    <scope>NUCLEOTIDE SEQUENCE [LARGE SCALE GENOMIC DNA]</scope>
    <source>
        <strain evidence="12">WM001</strain>
    </source>
</reference>
<dbReference type="GO" id="GO:0005319">
    <property type="term" value="F:lipid transporter activity"/>
    <property type="evidence" value="ECO:0007669"/>
    <property type="project" value="TreeGrafter"/>
</dbReference>
<feature type="transmembrane region" description="Helical" evidence="10">
    <location>
        <begin position="321"/>
        <end position="347"/>
    </location>
</feature>
<evidence type="ECO:0000256" key="4">
    <source>
        <dbReference type="ARBA" id="ARBA00022692"/>
    </source>
</evidence>
<feature type="transmembrane region" description="Helical" evidence="10">
    <location>
        <begin position="275"/>
        <end position="300"/>
    </location>
</feature>
<keyword evidence="13" id="KW-1185">Reference proteome</keyword>
<keyword evidence="6" id="KW-0547">Nucleotide-binding</keyword>
<evidence type="ECO:0000256" key="10">
    <source>
        <dbReference type="SAM" id="Phobius"/>
    </source>
</evidence>
<keyword evidence="4 10" id="KW-0812">Transmembrane</keyword>
<protein>
    <recommendedName>
        <fullName evidence="11">ABC transporter domain-containing protein</fullName>
    </recommendedName>
</protein>
<dbReference type="Proteomes" id="UP000187209">
    <property type="component" value="Unassembled WGS sequence"/>
</dbReference>
<feature type="transmembrane region" description="Helical" evidence="10">
    <location>
        <begin position="359"/>
        <end position="379"/>
    </location>
</feature>
<keyword evidence="8 10" id="KW-1133">Transmembrane helix</keyword>
<keyword evidence="5" id="KW-0677">Repeat</keyword>
<dbReference type="FunFam" id="3.40.50.300:FF:000665">
    <property type="entry name" value="ABC transporter A family member 2"/>
    <property type="match status" value="1"/>
</dbReference>
<evidence type="ECO:0000256" key="3">
    <source>
        <dbReference type="ARBA" id="ARBA00022448"/>
    </source>
</evidence>
<dbReference type="Pfam" id="PF00005">
    <property type="entry name" value="ABC_tran"/>
    <property type="match status" value="1"/>
</dbReference>
<feature type="transmembrane region" description="Helical" evidence="10">
    <location>
        <begin position="456"/>
        <end position="478"/>
    </location>
</feature>
<keyword evidence="9 10" id="KW-0472">Membrane</keyword>
<dbReference type="GO" id="GO:0016020">
    <property type="term" value="C:membrane"/>
    <property type="evidence" value="ECO:0007669"/>
    <property type="project" value="UniProtKB-SubCell"/>
</dbReference>
<dbReference type="GO" id="GO:0005524">
    <property type="term" value="F:ATP binding"/>
    <property type="evidence" value="ECO:0007669"/>
    <property type="project" value="UniProtKB-KW"/>
</dbReference>
<sequence>MEESKDKRKSYQIRALLRKSVTLQLRQKGTNICQILTPILCLLLVYLMKEIAGSQLNKNQNIPVDLETIPRILNPPLVPNYVLYSLLGLDITSCEQWFMYSIDSSDPSVADFVGNLTGNDKDSYSNSGLLGEIPNYKCNTNEKKNPFFSKPYTTINKDLYDTLKIMNENPIRNSESLYLSDLPDGAITFYSANSTHLKYKAQINDNRFSSYHRNNGITKLGVNGFKLLTITDGMLTLIDMIHQAFFRKHFPDTEILTLVQYMPIKLQAKAELDKLLNIMGASLYPIALSLLLPVFMYSVVLEKEEKLQDFMKMNGMKIANYWVVGFGFNFFIYSITVIIFMIFGVVVVKLQFFTQTSSIVLIIMLIGWGICQISLSFFIQVFISKARTATIWGYLLSIWTVLWGITLNLAVYPLPNEMPNYLVWYPHFAFTRSIYILSNNCGYYKCIESVNEITSELGKCIVLLYISGIIILALSLYLNEIMPREFGVPRHPLFCFRKHNKNLPEHIDLNLDLTAEDNAVKEENMKVQQLENYNDYPLVVKDIRKVYKGKTCSENKIAIKQMNLKIEQNELFGLLGPNGAGKTTLINMLTGLYAPDSGNAWIGGFSITDELEQVQLYMGVCPQFDILWPELTVHEHLLFYARLKGISPKDEKISVEKAMDEVFLGKFKDLKSNQLSGGMRRRLSVAISLVGNPKIVFLDEPTTGLDPENRRQLWDILAKCKGGRAMVLTTHSMEEADALCSRVAIVNDGVLRCIGPQMNLKSLYGGGYHLFINCNRNYGFGDENVVPKVKDFVKSVIPSAVILSEFNGNLVYQIPIDSCKVSVVFCEFEDKKRDVGIADWGISQSSLEDVFMRVIGEK</sequence>
<dbReference type="InterPro" id="IPR056264">
    <property type="entry name" value="R2_ABCA1-4-like"/>
</dbReference>
<dbReference type="EMBL" id="MPUH01000838">
    <property type="protein sequence ID" value="OMJ73202.1"/>
    <property type="molecule type" value="Genomic_DNA"/>
</dbReference>
<dbReference type="PROSITE" id="PS50893">
    <property type="entry name" value="ABC_TRANSPORTER_2"/>
    <property type="match status" value="1"/>
</dbReference>
<evidence type="ECO:0000256" key="5">
    <source>
        <dbReference type="ARBA" id="ARBA00022737"/>
    </source>
</evidence>
<dbReference type="InterPro" id="IPR013525">
    <property type="entry name" value="ABC2_TM"/>
</dbReference>
<evidence type="ECO:0000256" key="9">
    <source>
        <dbReference type="ARBA" id="ARBA00023136"/>
    </source>
</evidence>
<keyword evidence="7" id="KW-0067">ATP-binding</keyword>
<dbReference type="InterPro" id="IPR027417">
    <property type="entry name" value="P-loop_NTPase"/>
</dbReference>
<dbReference type="InterPro" id="IPR003439">
    <property type="entry name" value="ABC_transporter-like_ATP-bd"/>
</dbReference>
<evidence type="ECO:0000256" key="2">
    <source>
        <dbReference type="ARBA" id="ARBA00008869"/>
    </source>
</evidence>
<dbReference type="GO" id="GO:0140359">
    <property type="term" value="F:ABC-type transporter activity"/>
    <property type="evidence" value="ECO:0007669"/>
    <property type="project" value="InterPro"/>
</dbReference>